<evidence type="ECO:0000313" key="11">
    <source>
        <dbReference type="Proteomes" id="UP000092154"/>
    </source>
</evidence>
<feature type="domain" description="Alpha-glycerophosphate oxidase C-terminal" evidence="9">
    <location>
        <begin position="481"/>
        <end position="610"/>
    </location>
</feature>
<sequence length="795" mass="86615">MPPALRTFTRRTLTILTLSTATAAGAGYLYLNSGPAYPPTTHESRRPPPPWSSPPRAAMIDALKRSANPEDTQFDILVVGGGATGAGVAVDAASRGLRVALVEREDFASGTSSKSTKLVHGGVRYLQKAVFELDYEQYKLVREALRERRVFLQTAPYLSHMLPIMLPIYKYWQVPYYWSGCKLYDLLAGKENMESSYLMSKGKALEQFPMLKSDGLVGAVVYYDGQHNDSRMNIALILTAIKAGATAANYCGVTALHKDPTTGRINGARVKDEIAGNEFDIKAKIIINATGPYTDSLLSLSTPTHKPIVRASSGVHIALPSYYAPKGMGLLDPATSDGRVVFFLPWEGGVIAGTTDEPYNMTAHAKAKTNDAHAYLSGDDILPRESEIQWVIDEVRGYLSGDIKVRRGDVLSAWSGLRPLISSGAAGGTEGLVRSHVVRVDEGGMVTIAGGKWTTYRAMAEEAVDKAIEVGSGLKDKAGKCRTQELKLVGSEGWDRNMFIGLIQRYGLEPEVAQHLSSSYGSQAWSLLSLPSAPQPPPLAIDPHHPLSAPYPFMHSEITYALTHEYAQKPLDVLLRRTRLGFVDARAALAALPEVVRVMGDALGWDARRRREEAKRGEEVLRGMDAGGRVEVHVSPSGWWAGEFRRRLYSVFGCAAPVSLRSFSVAATYPRALFAPGEIDALREVFGQHACTPAGSGSVEQQQPRMPVSRLREAVGSVAALGYGYDSVREADFRYVLREAGLNDVPEKGKKRDELDFEEFVEICGDFKDVSIAPAVSKKSVQRRRIPVEKSGGGV</sequence>
<dbReference type="Pfam" id="PF01266">
    <property type="entry name" value="DAO"/>
    <property type="match status" value="1"/>
</dbReference>
<dbReference type="AlphaFoldDB" id="A0A1B7MEX9"/>
<keyword evidence="6 7" id="KW-0560">Oxidoreductase</keyword>
<evidence type="ECO:0000256" key="2">
    <source>
        <dbReference type="ARBA" id="ARBA00007330"/>
    </source>
</evidence>
<comment type="cofactor">
    <cofactor evidence="1 7">
        <name>FAD</name>
        <dbReference type="ChEBI" id="CHEBI:57692"/>
    </cofactor>
</comment>
<dbReference type="PANTHER" id="PTHR11985">
    <property type="entry name" value="GLYCEROL-3-PHOSPHATE DEHYDROGENASE"/>
    <property type="match status" value="1"/>
</dbReference>
<evidence type="ECO:0000256" key="1">
    <source>
        <dbReference type="ARBA" id="ARBA00001974"/>
    </source>
</evidence>
<evidence type="ECO:0000256" key="3">
    <source>
        <dbReference type="ARBA" id="ARBA00013029"/>
    </source>
</evidence>
<dbReference type="Gene3D" id="3.30.9.10">
    <property type="entry name" value="D-Amino Acid Oxidase, subunit A, domain 2"/>
    <property type="match status" value="1"/>
</dbReference>
<dbReference type="Gene3D" id="3.50.50.60">
    <property type="entry name" value="FAD/NAD(P)-binding domain"/>
    <property type="match status" value="1"/>
</dbReference>
<dbReference type="EC" id="1.1.5.3" evidence="3 7"/>
<keyword evidence="5" id="KW-0274">FAD</keyword>
<evidence type="ECO:0000259" key="9">
    <source>
        <dbReference type="Pfam" id="PF16901"/>
    </source>
</evidence>
<keyword evidence="11" id="KW-1185">Reference proteome</keyword>
<dbReference type="GO" id="GO:0006072">
    <property type="term" value="P:glycerol-3-phosphate metabolic process"/>
    <property type="evidence" value="ECO:0007669"/>
    <property type="project" value="UniProtKB-UniRule"/>
</dbReference>
<dbReference type="STRING" id="1314800.A0A1B7MEX9"/>
<evidence type="ECO:0000256" key="5">
    <source>
        <dbReference type="ARBA" id="ARBA00022827"/>
    </source>
</evidence>
<evidence type="ECO:0000256" key="4">
    <source>
        <dbReference type="ARBA" id="ARBA00022630"/>
    </source>
</evidence>
<name>A0A1B7MEX9_9AGAM</name>
<feature type="domain" description="FAD dependent oxidoreductase" evidence="8">
    <location>
        <begin position="75"/>
        <end position="456"/>
    </location>
</feature>
<keyword evidence="4 7" id="KW-0285">Flavoprotein</keyword>
<dbReference type="SUPFAM" id="SSF51905">
    <property type="entry name" value="FAD/NAD(P)-binding domain"/>
    <property type="match status" value="1"/>
</dbReference>
<protein>
    <recommendedName>
        <fullName evidence="3 7">Glycerol-3-phosphate dehydrogenase</fullName>
        <ecNumber evidence="3 7">1.1.5.3</ecNumber>
    </recommendedName>
</protein>
<dbReference type="PROSITE" id="PS00977">
    <property type="entry name" value="FAD_G3PDH_1"/>
    <property type="match status" value="1"/>
</dbReference>
<dbReference type="Proteomes" id="UP000092154">
    <property type="component" value="Unassembled WGS sequence"/>
</dbReference>
<dbReference type="InterPro" id="IPR036188">
    <property type="entry name" value="FAD/NAD-bd_sf"/>
</dbReference>
<dbReference type="InterPro" id="IPR031656">
    <property type="entry name" value="DAO_C"/>
</dbReference>
<dbReference type="InterPro" id="IPR000447">
    <property type="entry name" value="G3P_DH_FAD-dep"/>
</dbReference>
<dbReference type="OrthoDB" id="264015at2759"/>
<proteinExistence type="inferred from homology"/>
<dbReference type="InterPro" id="IPR038299">
    <property type="entry name" value="DAO_C_sf"/>
</dbReference>
<evidence type="ECO:0000313" key="10">
    <source>
        <dbReference type="EMBL" id="OAX31162.1"/>
    </source>
</evidence>
<dbReference type="PANTHER" id="PTHR11985:SF15">
    <property type="entry name" value="GLYCEROL-3-PHOSPHATE DEHYDROGENASE, MITOCHONDRIAL"/>
    <property type="match status" value="1"/>
</dbReference>
<dbReference type="GO" id="GO:0004368">
    <property type="term" value="F:glycerol-3-phosphate dehydrogenase (quinone) activity"/>
    <property type="evidence" value="ECO:0007669"/>
    <property type="project" value="UniProtKB-EC"/>
</dbReference>
<comment type="similarity">
    <text evidence="2 7">Belongs to the FAD-dependent glycerol-3-phosphate dehydrogenase family.</text>
</comment>
<dbReference type="Gene3D" id="1.10.8.870">
    <property type="entry name" value="Alpha-glycerophosphate oxidase, cap domain"/>
    <property type="match status" value="1"/>
</dbReference>
<evidence type="ECO:0000256" key="6">
    <source>
        <dbReference type="ARBA" id="ARBA00023002"/>
    </source>
</evidence>
<dbReference type="InterPro" id="IPR006076">
    <property type="entry name" value="FAD-dep_OxRdtase"/>
</dbReference>
<reference evidence="10 11" key="1">
    <citation type="submission" date="2016-06" db="EMBL/GenBank/DDBJ databases">
        <title>Comparative genomics of the ectomycorrhizal sister species Rhizopogon vinicolor and Rhizopogon vesiculosus (Basidiomycota: Boletales) reveals a divergence of the mating type B locus.</title>
        <authorList>
            <consortium name="DOE Joint Genome Institute"/>
            <person name="Mujic A.B."/>
            <person name="Kuo A."/>
            <person name="Tritt A."/>
            <person name="Lipzen A."/>
            <person name="Chen C."/>
            <person name="Johnson J."/>
            <person name="Sharma A."/>
            <person name="Barry K."/>
            <person name="Grigoriev I.V."/>
            <person name="Spatafora J.W."/>
        </authorList>
    </citation>
    <scope>NUCLEOTIDE SEQUENCE [LARGE SCALE GENOMIC DNA]</scope>
    <source>
        <strain evidence="10 11">AM-OR11-026</strain>
    </source>
</reference>
<dbReference type="PRINTS" id="PR01001">
    <property type="entry name" value="FADG3PDH"/>
</dbReference>
<dbReference type="InParanoid" id="A0A1B7MEX9"/>
<dbReference type="FunCoup" id="A0A1B7MEX9">
    <property type="interactions" value="310"/>
</dbReference>
<evidence type="ECO:0000259" key="8">
    <source>
        <dbReference type="Pfam" id="PF01266"/>
    </source>
</evidence>
<dbReference type="EMBL" id="KV449554">
    <property type="protein sequence ID" value="OAX31162.1"/>
    <property type="molecule type" value="Genomic_DNA"/>
</dbReference>
<comment type="catalytic activity">
    <reaction evidence="7">
        <text>a quinone + sn-glycerol 3-phosphate = dihydroxyacetone phosphate + a quinol</text>
        <dbReference type="Rhea" id="RHEA:18977"/>
        <dbReference type="ChEBI" id="CHEBI:24646"/>
        <dbReference type="ChEBI" id="CHEBI:57597"/>
        <dbReference type="ChEBI" id="CHEBI:57642"/>
        <dbReference type="ChEBI" id="CHEBI:132124"/>
        <dbReference type="EC" id="1.1.5.3"/>
    </reaction>
</comment>
<evidence type="ECO:0000256" key="7">
    <source>
        <dbReference type="RuleBase" id="RU361217"/>
    </source>
</evidence>
<organism evidence="10 11">
    <name type="scientific">Rhizopogon vinicolor AM-OR11-026</name>
    <dbReference type="NCBI Taxonomy" id="1314800"/>
    <lineage>
        <taxon>Eukaryota</taxon>
        <taxon>Fungi</taxon>
        <taxon>Dikarya</taxon>
        <taxon>Basidiomycota</taxon>
        <taxon>Agaricomycotina</taxon>
        <taxon>Agaricomycetes</taxon>
        <taxon>Agaricomycetidae</taxon>
        <taxon>Boletales</taxon>
        <taxon>Suillineae</taxon>
        <taxon>Rhizopogonaceae</taxon>
        <taxon>Rhizopogon</taxon>
    </lineage>
</organism>
<gene>
    <name evidence="10" type="ORF">K503DRAFT_777805</name>
</gene>
<dbReference type="Pfam" id="PF16901">
    <property type="entry name" value="DAO_C"/>
    <property type="match status" value="1"/>
</dbReference>
<accession>A0A1B7MEX9</accession>
<dbReference type="GO" id="GO:0005739">
    <property type="term" value="C:mitochondrion"/>
    <property type="evidence" value="ECO:0007669"/>
    <property type="project" value="TreeGrafter"/>
</dbReference>
<dbReference type="PROSITE" id="PS00978">
    <property type="entry name" value="FAD_G3PDH_2"/>
    <property type="match status" value="1"/>
</dbReference>